<dbReference type="Gene3D" id="1.10.8.10">
    <property type="entry name" value="DNA helicase RuvA subunit, C-terminal domain"/>
    <property type="match status" value="1"/>
</dbReference>
<accession>A0A0K9PPI0</accession>
<keyword evidence="9" id="KW-1185">Reference proteome</keyword>
<dbReference type="InterPro" id="IPR035952">
    <property type="entry name" value="Rhomboid-like_sf"/>
</dbReference>
<dbReference type="STRING" id="29655.A0A0K9PPI0"/>
<reference evidence="9" key="1">
    <citation type="journal article" date="2016" name="Nature">
        <title>The genome of the seagrass Zostera marina reveals angiosperm adaptation to the sea.</title>
        <authorList>
            <person name="Olsen J.L."/>
            <person name="Rouze P."/>
            <person name="Verhelst B."/>
            <person name="Lin Y.-C."/>
            <person name="Bayer T."/>
            <person name="Collen J."/>
            <person name="Dattolo E."/>
            <person name="De Paoli E."/>
            <person name="Dittami S."/>
            <person name="Maumus F."/>
            <person name="Michel G."/>
            <person name="Kersting A."/>
            <person name="Lauritano C."/>
            <person name="Lohaus R."/>
            <person name="Toepel M."/>
            <person name="Tonon T."/>
            <person name="Vanneste K."/>
            <person name="Amirebrahimi M."/>
            <person name="Brakel J."/>
            <person name="Bostroem C."/>
            <person name="Chovatia M."/>
            <person name="Grimwood J."/>
            <person name="Jenkins J.W."/>
            <person name="Jueterbock A."/>
            <person name="Mraz A."/>
            <person name="Stam W.T."/>
            <person name="Tice H."/>
            <person name="Bornberg-Bauer E."/>
            <person name="Green P.J."/>
            <person name="Pearson G.A."/>
            <person name="Procaccini G."/>
            <person name="Duarte C.M."/>
            <person name="Schmutz J."/>
            <person name="Reusch T.B.H."/>
            <person name="Van de Peer Y."/>
        </authorList>
    </citation>
    <scope>NUCLEOTIDE SEQUENCE [LARGE SCALE GENOMIC DNA]</scope>
    <source>
        <strain evidence="9">cv. Finnish</strain>
    </source>
</reference>
<evidence type="ECO:0000256" key="4">
    <source>
        <dbReference type="ARBA" id="ARBA00022989"/>
    </source>
</evidence>
<dbReference type="Proteomes" id="UP000036987">
    <property type="component" value="Unassembled WGS sequence"/>
</dbReference>
<dbReference type="AlphaFoldDB" id="A0A0K9PPI0"/>
<sequence length="298" mass="32914">MSGGGPSGFHNTPVTKVFVVTSTVLTIVLGIRGRSSVIGLSRKIIFKNFQIWKLFSSFFAFSSTPELVFGIYLIYYFRVFERQIGSNKHSVFVLFSTTVSSLLQVLALSLIKDFGLDILAPGPYGLIFSSFVPFFFDIPVSSRFRVFGINFSDKSLTYLAGLQLLFSSWKRSFLPGVCGILAGSLYRLNLFGIRRAKIPKFIASFFSKLFPSGGTSRVAPSGNARNPNILRNQQLPFGGNQREARLNPINIAVTEPPQDSIATLVSMGFDVSSARQALMRAHNDINVATNILLEMQSH</sequence>
<dbReference type="OrthoDB" id="272778at2759"/>
<comment type="caution">
    <text evidence="8">The sequence shown here is derived from an EMBL/GenBank/DDBJ whole genome shotgun (WGS) entry which is preliminary data.</text>
</comment>
<comment type="subcellular location">
    <subcellularLocation>
        <location evidence="1">Membrane</location>
        <topology evidence="1">Multi-pass membrane protein</topology>
    </subcellularLocation>
</comment>
<feature type="transmembrane region" description="Helical" evidence="6">
    <location>
        <begin position="89"/>
        <end position="111"/>
    </location>
</feature>
<keyword evidence="5 6" id="KW-0472">Membrane</keyword>
<gene>
    <name evidence="8" type="ORF">ZOSMA_192G00510</name>
</gene>
<feature type="transmembrane region" description="Helical" evidence="6">
    <location>
        <begin position="172"/>
        <end position="190"/>
    </location>
</feature>
<dbReference type="OMA" id="NYQDHRP"/>
<dbReference type="EMBL" id="LFYR01000705">
    <property type="protein sequence ID" value="KMZ70874.1"/>
    <property type="molecule type" value="Genomic_DNA"/>
</dbReference>
<evidence type="ECO:0000256" key="1">
    <source>
        <dbReference type="ARBA" id="ARBA00004141"/>
    </source>
</evidence>
<evidence type="ECO:0000313" key="9">
    <source>
        <dbReference type="Proteomes" id="UP000036987"/>
    </source>
</evidence>
<dbReference type="PROSITE" id="PS50030">
    <property type="entry name" value="UBA"/>
    <property type="match status" value="1"/>
</dbReference>
<feature type="transmembrane region" description="Helical" evidence="6">
    <location>
        <begin position="54"/>
        <end position="77"/>
    </location>
</feature>
<dbReference type="SMART" id="SM00165">
    <property type="entry name" value="UBA"/>
    <property type="match status" value="1"/>
</dbReference>
<feature type="transmembrane region" description="Helical" evidence="6">
    <location>
        <begin position="14"/>
        <end position="33"/>
    </location>
</feature>
<protein>
    <submittedName>
        <fullName evidence="8">Ubiquitin-associated /TS-N domain-containing protein</fullName>
    </submittedName>
</protein>
<feature type="domain" description="UBA" evidence="7">
    <location>
        <begin position="255"/>
        <end position="295"/>
    </location>
</feature>
<name>A0A0K9PPI0_ZOSMR</name>
<dbReference type="SUPFAM" id="SSF144091">
    <property type="entry name" value="Rhomboid-like"/>
    <property type="match status" value="1"/>
</dbReference>
<evidence type="ECO:0000256" key="5">
    <source>
        <dbReference type="ARBA" id="ARBA00023136"/>
    </source>
</evidence>
<dbReference type="Pfam" id="PF00627">
    <property type="entry name" value="UBA"/>
    <property type="match status" value="1"/>
</dbReference>
<dbReference type="GO" id="GO:0016020">
    <property type="term" value="C:membrane"/>
    <property type="evidence" value="ECO:0007669"/>
    <property type="project" value="UniProtKB-SubCell"/>
</dbReference>
<proteinExistence type="inferred from homology"/>
<keyword evidence="4 6" id="KW-1133">Transmembrane helix</keyword>
<dbReference type="GO" id="GO:0004252">
    <property type="term" value="F:serine-type endopeptidase activity"/>
    <property type="evidence" value="ECO:0000318"/>
    <property type="project" value="GO_Central"/>
</dbReference>
<keyword evidence="3 6" id="KW-0812">Transmembrane</keyword>
<dbReference type="SUPFAM" id="SSF46934">
    <property type="entry name" value="UBA-like"/>
    <property type="match status" value="1"/>
</dbReference>
<feature type="transmembrane region" description="Helical" evidence="6">
    <location>
        <begin position="118"/>
        <end position="136"/>
    </location>
</feature>
<dbReference type="InterPro" id="IPR022764">
    <property type="entry name" value="Peptidase_S54_rhomboid_dom"/>
</dbReference>
<dbReference type="Gene3D" id="1.20.1540.10">
    <property type="entry name" value="Rhomboid-like"/>
    <property type="match status" value="1"/>
</dbReference>
<evidence type="ECO:0000256" key="6">
    <source>
        <dbReference type="SAM" id="Phobius"/>
    </source>
</evidence>
<dbReference type="Pfam" id="PF01694">
    <property type="entry name" value="Rhomboid"/>
    <property type="match status" value="1"/>
</dbReference>
<dbReference type="InterPro" id="IPR015940">
    <property type="entry name" value="UBA"/>
</dbReference>
<evidence type="ECO:0000313" key="8">
    <source>
        <dbReference type="EMBL" id="KMZ70874.1"/>
    </source>
</evidence>
<evidence type="ECO:0000256" key="2">
    <source>
        <dbReference type="ARBA" id="ARBA00009045"/>
    </source>
</evidence>
<dbReference type="PANTHER" id="PTHR43066">
    <property type="entry name" value="RHOMBOID-RELATED PROTEIN"/>
    <property type="match status" value="1"/>
</dbReference>
<dbReference type="InterPro" id="IPR009060">
    <property type="entry name" value="UBA-like_sf"/>
</dbReference>
<comment type="similarity">
    <text evidence="2">Belongs to the peptidase S54 family.</text>
</comment>
<evidence type="ECO:0000256" key="3">
    <source>
        <dbReference type="ARBA" id="ARBA00022692"/>
    </source>
</evidence>
<organism evidence="8 9">
    <name type="scientific">Zostera marina</name>
    <name type="common">Eelgrass</name>
    <dbReference type="NCBI Taxonomy" id="29655"/>
    <lineage>
        <taxon>Eukaryota</taxon>
        <taxon>Viridiplantae</taxon>
        <taxon>Streptophyta</taxon>
        <taxon>Embryophyta</taxon>
        <taxon>Tracheophyta</taxon>
        <taxon>Spermatophyta</taxon>
        <taxon>Magnoliopsida</taxon>
        <taxon>Liliopsida</taxon>
        <taxon>Zosteraceae</taxon>
        <taxon>Zostera</taxon>
    </lineage>
</organism>
<evidence type="ECO:0000259" key="7">
    <source>
        <dbReference type="PROSITE" id="PS50030"/>
    </source>
</evidence>
<dbReference type="PANTHER" id="PTHR43066:SF21">
    <property type="entry name" value="UBIQUITIN-ASSOCIATED DOMAIN-CONTAINING PROTEIN 2"/>
    <property type="match status" value="1"/>
</dbReference>